<evidence type="ECO:0000313" key="1">
    <source>
        <dbReference type="EMBL" id="AGE50374.1"/>
    </source>
</evidence>
<protein>
    <submittedName>
        <fullName evidence="1">Chlorovirus glycoprotein repeat domain-containing protein</fullName>
    </submittedName>
</protein>
<dbReference type="KEGG" id="vg:41900275"/>
<dbReference type="GeneID" id="41900275"/>
<dbReference type="InterPro" id="IPR010568">
    <property type="entry name" value="Chlorovirusi_glycop_rpt"/>
</dbReference>
<dbReference type="Proteomes" id="UP000243236">
    <property type="component" value="Segment"/>
</dbReference>
<name>M1HJL5_9PHYC</name>
<dbReference type="EMBL" id="JX997159">
    <property type="protein sequence ID" value="AGE50374.1"/>
    <property type="molecule type" value="Genomic_DNA"/>
</dbReference>
<dbReference type="Pfam" id="PF06598">
    <property type="entry name" value="Chlorovi_GP_rpt"/>
    <property type="match status" value="10"/>
</dbReference>
<organism evidence="1 2">
    <name type="scientific">Paramecium bursaria Chlorella virus CVA-1</name>
    <dbReference type="NCBI Taxonomy" id="42683"/>
    <lineage>
        <taxon>Viruses</taxon>
        <taxon>Varidnaviria</taxon>
        <taxon>Bamfordvirae</taxon>
        <taxon>Nucleocytoviricota</taxon>
        <taxon>Megaviricetes</taxon>
        <taxon>Algavirales</taxon>
        <taxon>Phycodnaviridae</taxon>
        <taxon>Chlorovirus</taxon>
        <taxon>Chlorovirus conductrix</taxon>
        <taxon>Paramecium bursaria Chlorella virus A1</taxon>
    </lineage>
</organism>
<gene>
    <name evidence="1" type="primary">CVA-1_060R</name>
    <name evidence="1" type="ORF">PBCVCVA1_060R</name>
</gene>
<proteinExistence type="predicted"/>
<sequence>MSSAQFRTYINKLAGINTETGDYDIFGNVIVEGNGSVIRGASNLSPISTTDISGNLIGNFISVSGNVETRSGVFIGNGALLTGTASASLPKTIVADIMGNIYGNSAAMTGNISANYFFGDGSGLTGLVTFIPRSGNINIQGNIFATGNVDASNISTGLLRAQGNLIITDSLSATGNLSALYLKGIGSNIIGINASPPPSANLDITGNVLSRGNVDAANVTVATSAIIGNMFVSGSIAASGNISAAYLFGNASNVRTTLIPNTISTDVIGNVTANGNVRADYFIGNAFNMFFSGNLITIQGNVANQAARLALTGVPLGGLVTQTDDNSQYLLAYQPPSANASWVPLAGTNFPVTSAFGRQGAVVLISGVDVKTLGGTPIVGNGDIRSANIDITRGNVIGNIQTTLLSAGNVVSNILTFTGQVSAPTANLISNVFIGNGFYLVGTPASIPATGNIDIQGNVVSYGTVNASNISTGTLRITNGNLNIANQVTVDGNVSADFFYGNGSFLVNANVGNASGIIATNIIGNVSAAANVDAANVFVDLLRVNANTHILGQLQTTGNIAALFFVGNGFTISGITTASGTQNVNITGNVFATGNVDATNVSANSIVIVNGNVIFGGQVNVIGNVVATSFIGDGSNLSGLRASGLQRCNLFGNVSATGNVDSANILANVVGVANVVVTGQVNVTGGNVSALGFIGNGSTLTGVIATLTGTRNINISGNVSAPGNVNASNVSANLMRVNANADVYGQVIITGNAIANYFIGNGLGVTNTIVTGLQNINIRGNVLSTGNIEASNISANLMSINGNIQVTGQVNTTNRVTANYLFGNGVGITNVVASAGVPASFVQPGNGFLSNTAGVVSYDSTLPNAWLITLSVSVPRFITIRTPILPPNTLTPFTTLPAGVTQTLANAWVFTNGTWQGTYRMNATSIFSEVSNNFIFNYHTSYGAINGQSSETFCRAVA</sequence>
<evidence type="ECO:0000313" key="2">
    <source>
        <dbReference type="Proteomes" id="UP000243236"/>
    </source>
</evidence>
<reference evidence="1 2" key="1">
    <citation type="submission" date="2012-10" db="EMBL/GenBank/DDBJ databases">
        <title>Towards defining the chloroviruses: a genomic journey through a genus of large DNA viruses.</title>
        <authorList>
            <person name="Jeanniard A."/>
            <person name="Dunigan D.D."/>
            <person name="Gurnon J.R."/>
            <person name="Agarkova I."/>
            <person name="Kang M."/>
            <person name="Vitek J."/>
            <person name="Duncan G."/>
            <person name="McClung O.W."/>
            <person name="Larsen M."/>
            <person name="Claverie J.-M."/>
            <person name="Van Etten J.L."/>
            <person name="Blanc G."/>
        </authorList>
    </citation>
    <scope>NUCLEOTIDE SEQUENCE [LARGE SCALE GENOMIC DNA]</scope>
</reference>
<dbReference type="RefSeq" id="YP_009701710.1">
    <property type="nucleotide sequence ID" value="NC_044937.1"/>
</dbReference>
<accession>M1HJL5</accession>
<keyword evidence="2" id="KW-1185">Reference proteome</keyword>